<evidence type="ECO:0000313" key="1">
    <source>
        <dbReference type="EMBL" id="ESU40549.1"/>
    </source>
</evidence>
<evidence type="ECO:0000313" key="2">
    <source>
        <dbReference type="Proteomes" id="UP000018040"/>
    </source>
</evidence>
<dbReference type="EMBL" id="AHHH01000205">
    <property type="protein sequence ID" value="ESU40549.1"/>
    <property type="molecule type" value="Genomic_DNA"/>
</dbReference>
<dbReference type="Proteomes" id="UP000018040">
    <property type="component" value="Unassembled WGS sequence"/>
</dbReference>
<gene>
    <name evidence="1" type="ORF">GSB_155074</name>
</gene>
<dbReference type="VEuPathDB" id="GiardiaDB:QR46_4727"/>
<organism evidence="1 2">
    <name type="scientific">Giardia intestinalis</name>
    <name type="common">Giardia lamblia</name>
    <dbReference type="NCBI Taxonomy" id="5741"/>
    <lineage>
        <taxon>Eukaryota</taxon>
        <taxon>Metamonada</taxon>
        <taxon>Diplomonadida</taxon>
        <taxon>Hexamitidae</taxon>
        <taxon>Giardiinae</taxon>
        <taxon>Giardia</taxon>
    </lineage>
</organism>
<accession>V6TPL9</accession>
<proteinExistence type="predicted"/>
<protein>
    <submittedName>
        <fullName evidence="1">Cytochrome p450(Bm-3) / nadph-cytochrome p450 reductase</fullName>
    </submittedName>
</protein>
<dbReference type="AlphaFoldDB" id="V6TPL9"/>
<reference evidence="2" key="1">
    <citation type="submission" date="2012-02" db="EMBL/GenBank/DDBJ databases">
        <title>Genome sequencing of Giardia lamblia Genotypes A2 and B isolates (DH and GS) and comparative analysis with the genomes of Genotypes A1 and E (WB and Pig).</title>
        <authorList>
            <person name="Adam R."/>
            <person name="Dahlstrom E."/>
            <person name="Martens C."/>
            <person name="Bruno D."/>
            <person name="Barbian K."/>
            <person name="Porcella S.F."/>
            <person name="Nash T."/>
        </authorList>
    </citation>
    <scope>NUCLEOTIDE SEQUENCE</scope>
    <source>
        <strain evidence="2">GS</strain>
    </source>
</reference>
<comment type="caution">
    <text evidence="1">The sequence shown here is derived from an EMBL/GenBank/DDBJ whole genome shotgun (WGS) entry which is preliminary data.</text>
</comment>
<name>V6TPL9_GIAIN</name>
<reference evidence="1 2" key="2">
    <citation type="journal article" date="2013" name="Genome Biol. Evol.">
        <title>Genome sequencing of Giardia lamblia genotypes A2 and B isolates (DH and GS) and comparative analysis with the genomes of genotypes A1 and E (WB and Pig).</title>
        <authorList>
            <person name="Adam R.D."/>
            <person name="Dahlstrom E.W."/>
            <person name="Martens C.A."/>
            <person name="Bruno D.P."/>
            <person name="Barbian K.D."/>
            <person name="Ricklefs S.M."/>
            <person name="Hernandez M.M."/>
            <person name="Narla N.P."/>
            <person name="Patel R.B."/>
            <person name="Porcella S.F."/>
            <person name="Nash T.E."/>
        </authorList>
    </citation>
    <scope>NUCLEOTIDE SEQUENCE [LARGE SCALE GENOMIC DNA]</scope>
    <source>
        <strain evidence="1 2">GS</strain>
    </source>
</reference>
<sequence>MGRVNHQSTPVCARIGTYAVQSLSEAEVVEGARSLAAINGSVNHRDNPRLWIGHNQAKKCR</sequence>